<feature type="domain" description="Ionotropic glutamate receptor C-terminal" evidence="14">
    <location>
        <begin position="228"/>
        <end position="330"/>
    </location>
</feature>
<evidence type="ECO:0000256" key="12">
    <source>
        <dbReference type="ARBA" id="ARBA00023303"/>
    </source>
</evidence>
<evidence type="ECO:0000256" key="1">
    <source>
        <dbReference type="ARBA" id="ARBA00004651"/>
    </source>
</evidence>
<dbReference type="Pfam" id="PF10613">
    <property type="entry name" value="Lig_chan-Glu_bd"/>
    <property type="match status" value="1"/>
</dbReference>
<keyword evidence="4" id="KW-1003">Cell membrane</keyword>
<comment type="similarity">
    <text evidence="2">Belongs to the glutamate-gated ion channel (TC 1.A.10.1) family.</text>
</comment>
<dbReference type="InterPro" id="IPR019594">
    <property type="entry name" value="Glu/Gly-bd"/>
</dbReference>
<evidence type="ECO:0000256" key="4">
    <source>
        <dbReference type="ARBA" id="ARBA00022475"/>
    </source>
</evidence>
<feature type="transmembrane region" description="Helical" evidence="13">
    <location>
        <begin position="290"/>
        <end position="310"/>
    </location>
</feature>
<dbReference type="EMBL" id="NEVH01015827">
    <property type="protein sequence ID" value="PNF26534.1"/>
    <property type="molecule type" value="Genomic_DNA"/>
</dbReference>
<comment type="subcellular location">
    <subcellularLocation>
        <location evidence="1">Cell membrane</location>
        <topology evidence="1">Multi-pass membrane protein</topology>
    </subcellularLocation>
</comment>
<dbReference type="Proteomes" id="UP000235965">
    <property type="component" value="Unassembled WGS sequence"/>
</dbReference>
<keyword evidence="7" id="KW-0406">Ion transport</keyword>
<dbReference type="PANTHER" id="PTHR42643">
    <property type="entry name" value="IONOTROPIC RECEPTOR 20A-RELATED"/>
    <property type="match status" value="1"/>
</dbReference>
<evidence type="ECO:0000256" key="2">
    <source>
        <dbReference type="ARBA" id="ARBA00008685"/>
    </source>
</evidence>
<dbReference type="Gene3D" id="1.10.287.70">
    <property type="match status" value="1"/>
</dbReference>
<comment type="caution">
    <text evidence="16">The sequence shown here is derived from an EMBL/GenBank/DDBJ whole genome shotgun (WGS) entry which is preliminary data.</text>
</comment>
<keyword evidence="6 13" id="KW-1133">Transmembrane helix</keyword>
<evidence type="ECO:0000256" key="13">
    <source>
        <dbReference type="SAM" id="Phobius"/>
    </source>
</evidence>
<evidence type="ECO:0008006" key="18">
    <source>
        <dbReference type="Google" id="ProtNLM"/>
    </source>
</evidence>
<evidence type="ECO:0000259" key="15">
    <source>
        <dbReference type="Pfam" id="PF10613"/>
    </source>
</evidence>
<protein>
    <recommendedName>
        <fullName evidence="18">Ionotropic glutamate receptor L-glutamate and glycine-binding domain-containing protein</fullName>
    </recommendedName>
</protein>
<keyword evidence="10" id="KW-0325">Glycoprotein</keyword>
<keyword evidence="17" id="KW-1185">Reference proteome</keyword>
<keyword evidence="11" id="KW-1071">Ligand-gated ion channel</keyword>
<evidence type="ECO:0000313" key="16">
    <source>
        <dbReference type="EMBL" id="PNF26534.1"/>
    </source>
</evidence>
<reference evidence="16 17" key="1">
    <citation type="submission" date="2017-12" db="EMBL/GenBank/DDBJ databases">
        <title>Hemimetabolous genomes reveal molecular basis of termite eusociality.</title>
        <authorList>
            <person name="Harrison M.C."/>
            <person name="Jongepier E."/>
            <person name="Robertson H.M."/>
            <person name="Arning N."/>
            <person name="Bitard-Feildel T."/>
            <person name="Chao H."/>
            <person name="Childers C.P."/>
            <person name="Dinh H."/>
            <person name="Doddapaneni H."/>
            <person name="Dugan S."/>
            <person name="Gowin J."/>
            <person name="Greiner C."/>
            <person name="Han Y."/>
            <person name="Hu H."/>
            <person name="Hughes D.S.T."/>
            <person name="Huylmans A.-K."/>
            <person name="Kemena C."/>
            <person name="Kremer L.P.M."/>
            <person name="Lee S.L."/>
            <person name="Lopez-Ezquerra A."/>
            <person name="Mallet L."/>
            <person name="Monroy-Kuhn J.M."/>
            <person name="Moser A."/>
            <person name="Murali S.C."/>
            <person name="Muzny D.M."/>
            <person name="Otani S."/>
            <person name="Piulachs M.-D."/>
            <person name="Poelchau M."/>
            <person name="Qu J."/>
            <person name="Schaub F."/>
            <person name="Wada-Katsumata A."/>
            <person name="Worley K.C."/>
            <person name="Xie Q."/>
            <person name="Ylla G."/>
            <person name="Poulsen M."/>
            <person name="Gibbs R.A."/>
            <person name="Schal C."/>
            <person name="Richards S."/>
            <person name="Belles X."/>
            <person name="Korb J."/>
            <person name="Bornberg-Bauer E."/>
        </authorList>
    </citation>
    <scope>NUCLEOTIDE SEQUENCE [LARGE SCALE GENOMIC DNA]</scope>
    <source>
        <tissue evidence="16">Whole body</tissue>
    </source>
</reference>
<dbReference type="InParanoid" id="A0A2J7QD75"/>
<keyword evidence="5 13" id="KW-0812">Transmembrane</keyword>
<evidence type="ECO:0000256" key="7">
    <source>
        <dbReference type="ARBA" id="ARBA00023065"/>
    </source>
</evidence>
<dbReference type="GO" id="GO:0050906">
    <property type="term" value="P:detection of stimulus involved in sensory perception"/>
    <property type="evidence" value="ECO:0007669"/>
    <property type="project" value="UniProtKB-ARBA"/>
</dbReference>
<keyword evidence="8 13" id="KW-0472">Membrane</keyword>
<evidence type="ECO:0000259" key="14">
    <source>
        <dbReference type="Pfam" id="PF00060"/>
    </source>
</evidence>
<dbReference type="InterPro" id="IPR052192">
    <property type="entry name" value="Insect_Ionotropic_Sensory_Rcpt"/>
</dbReference>
<dbReference type="Pfam" id="PF00060">
    <property type="entry name" value="Lig_chan"/>
    <property type="match status" value="1"/>
</dbReference>
<evidence type="ECO:0000256" key="3">
    <source>
        <dbReference type="ARBA" id="ARBA00022448"/>
    </source>
</evidence>
<proteinExistence type="inferred from homology"/>
<dbReference type="STRING" id="105785.A0A2J7QD75"/>
<name>A0A2J7QD75_9NEOP</name>
<dbReference type="PANTHER" id="PTHR42643:SF30">
    <property type="entry name" value="IONOTROPIC RECEPTOR 40A-RELATED"/>
    <property type="match status" value="1"/>
</dbReference>
<evidence type="ECO:0000256" key="5">
    <source>
        <dbReference type="ARBA" id="ARBA00022692"/>
    </source>
</evidence>
<evidence type="ECO:0000256" key="9">
    <source>
        <dbReference type="ARBA" id="ARBA00023170"/>
    </source>
</evidence>
<evidence type="ECO:0000256" key="10">
    <source>
        <dbReference type="ARBA" id="ARBA00023180"/>
    </source>
</evidence>
<feature type="transmembrane region" description="Helical" evidence="13">
    <location>
        <begin position="229"/>
        <end position="251"/>
    </location>
</feature>
<keyword evidence="9" id="KW-0675">Receptor</keyword>
<dbReference type="AlphaFoldDB" id="A0A2J7QD75"/>
<accession>A0A2J7QD75</accession>
<organism evidence="16 17">
    <name type="scientific">Cryptotermes secundus</name>
    <dbReference type="NCBI Taxonomy" id="105785"/>
    <lineage>
        <taxon>Eukaryota</taxon>
        <taxon>Metazoa</taxon>
        <taxon>Ecdysozoa</taxon>
        <taxon>Arthropoda</taxon>
        <taxon>Hexapoda</taxon>
        <taxon>Insecta</taxon>
        <taxon>Pterygota</taxon>
        <taxon>Neoptera</taxon>
        <taxon>Polyneoptera</taxon>
        <taxon>Dictyoptera</taxon>
        <taxon>Blattodea</taxon>
        <taxon>Blattoidea</taxon>
        <taxon>Termitoidae</taxon>
        <taxon>Kalotermitidae</taxon>
        <taxon>Cryptotermitinae</taxon>
        <taxon>Cryptotermes</taxon>
    </lineage>
</organism>
<dbReference type="SUPFAM" id="SSF53850">
    <property type="entry name" value="Periplasmic binding protein-like II"/>
    <property type="match status" value="1"/>
</dbReference>
<evidence type="ECO:0000256" key="8">
    <source>
        <dbReference type="ARBA" id="ARBA00023136"/>
    </source>
</evidence>
<evidence type="ECO:0000256" key="11">
    <source>
        <dbReference type="ARBA" id="ARBA00023286"/>
    </source>
</evidence>
<dbReference type="GO" id="GO:0015276">
    <property type="term" value="F:ligand-gated monoatomic ion channel activity"/>
    <property type="evidence" value="ECO:0007669"/>
    <property type="project" value="InterPro"/>
</dbReference>
<keyword evidence="12" id="KW-0407">Ion channel</keyword>
<dbReference type="InterPro" id="IPR001320">
    <property type="entry name" value="Iontro_rcpt_C"/>
</dbReference>
<dbReference type="OrthoDB" id="6117597at2759"/>
<sequence>MRPARTILSKSHCVRQVSAAGRFSGARWLVFMPPKFELSNLEIPFDCELLVVQWGGKVTQLREVYRVRPELPLQIRHFGDWRPGSHRKWPSLGLYRRRTSLDGHVIKAAVLEDETYVFLDRTGSRETLTGYIGYIWSELERELNFTSALSKSVDGGTGSKANGTWDGMVGMLVRGEAVVGASSFLMTTERMDAVDYTYSLADAPTNVYIRRPEVYSLPWTSSLAPFTSRLWFCVLAVLAILTLALSIICTIQRRHGNRNELPFGLRDSWLSMLGIFCQQGHYVLPRSNPGRMVCFTAHLCAAVLLAGYAGNYISVLSAGRPLQLPFTSFRGMLDHGSYRLGAMPRSAQLDFFDEATDPLSKEIYEKLILPDIQNLPLSYADAFKRVCDSKYAFMSSPAMMRQFNRNLNCTFISLPQANIPGVIAMTTIKKFPYRGLLNYK</sequence>
<gene>
    <name evidence="16" type="ORF">B7P43_G13974</name>
</gene>
<keyword evidence="3" id="KW-0813">Transport</keyword>
<evidence type="ECO:0000256" key="6">
    <source>
        <dbReference type="ARBA" id="ARBA00022989"/>
    </source>
</evidence>
<dbReference type="Gene3D" id="3.40.190.10">
    <property type="entry name" value="Periplasmic binding protein-like II"/>
    <property type="match status" value="1"/>
</dbReference>
<feature type="domain" description="Ionotropic glutamate receptor L-glutamate and glycine-binding" evidence="15">
    <location>
        <begin position="111"/>
        <end position="212"/>
    </location>
</feature>
<dbReference type="GO" id="GO:0005886">
    <property type="term" value="C:plasma membrane"/>
    <property type="evidence" value="ECO:0007669"/>
    <property type="project" value="UniProtKB-SubCell"/>
</dbReference>
<evidence type="ECO:0000313" key="17">
    <source>
        <dbReference type="Proteomes" id="UP000235965"/>
    </source>
</evidence>